<dbReference type="Proteomes" id="UP001055811">
    <property type="component" value="Linkage Group LG09"/>
</dbReference>
<reference evidence="1 2" key="2">
    <citation type="journal article" date="2022" name="Mol. Ecol. Resour.">
        <title>The genomes of chicory, endive, great burdock and yacon provide insights into Asteraceae paleo-polyploidization history and plant inulin production.</title>
        <authorList>
            <person name="Fan W."/>
            <person name="Wang S."/>
            <person name="Wang H."/>
            <person name="Wang A."/>
            <person name="Jiang F."/>
            <person name="Liu H."/>
            <person name="Zhao H."/>
            <person name="Xu D."/>
            <person name="Zhang Y."/>
        </authorList>
    </citation>
    <scope>NUCLEOTIDE SEQUENCE [LARGE SCALE GENOMIC DNA]</scope>
    <source>
        <strain evidence="2">cv. Punajuju</strain>
        <tissue evidence="1">Leaves</tissue>
    </source>
</reference>
<accession>A0ACB8Z0L1</accession>
<protein>
    <submittedName>
        <fullName evidence="1">Uncharacterized protein</fullName>
    </submittedName>
</protein>
<evidence type="ECO:0000313" key="1">
    <source>
        <dbReference type="EMBL" id="KAI3691221.1"/>
    </source>
</evidence>
<organism evidence="1 2">
    <name type="scientific">Cichorium intybus</name>
    <name type="common">Chicory</name>
    <dbReference type="NCBI Taxonomy" id="13427"/>
    <lineage>
        <taxon>Eukaryota</taxon>
        <taxon>Viridiplantae</taxon>
        <taxon>Streptophyta</taxon>
        <taxon>Embryophyta</taxon>
        <taxon>Tracheophyta</taxon>
        <taxon>Spermatophyta</taxon>
        <taxon>Magnoliopsida</taxon>
        <taxon>eudicotyledons</taxon>
        <taxon>Gunneridae</taxon>
        <taxon>Pentapetalae</taxon>
        <taxon>asterids</taxon>
        <taxon>campanulids</taxon>
        <taxon>Asterales</taxon>
        <taxon>Asteraceae</taxon>
        <taxon>Cichorioideae</taxon>
        <taxon>Cichorieae</taxon>
        <taxon>Cichoriinae</taxon>
        <taxon>Cichorium</taxon>
    </lineage>
</organism>
<dbReference type="EMBL" id="CM042017">
    <property type="protein sequence ID" value="KAI3691221.1"/>
    <property type="molecule type" value="Genomic_DNA"/>
</dbReference>
<keyword evidence="2" id="KW-1185">Reference proteome</keyword>
<sequence>MRFFTTWSLIFLFRKDISKARWKQELGMAEIISNKGRMWTTTGIVVGGKLYSFLEDILFLAEIGALHLLDDEDKCIPLEDIYKKVAEGVGGSSWESFEVYRHLKSLGYIIKRHGVCWSIKRAKSEKSTSLTQVTELFSNIKINEVSKIPVFDVYPPNSNGNPPTKKQIEDLEGQYEGILLKFCYVEHGRISFFSFNQIELPVLI</sequence>
<comment type="caution">
    <text evidence="1">The sequence shown here is derived from an EMBL/GenBank/DDBJ whole genome shotgun (WGS) entry which is preliminary data.</text>
</comment>
<name>A0ACB8Z0L1_CICIN</name>
<evidence type="ECO:0000313" key="2">
    <source>
        <dbReference type="Proteomes" id="UP001055811"/>
    </source>
</evidence>
<reference evidence="2" key="1">
    <citation type="journal article" date="2022" name="Mol. Ecol. Resour.">
        <title>The genomes of chicory, endive, great burdock and yacon provide insights into Asteraceae palaeo-polyploidization history and plant inulin production.</title>
        <authorList>
            <person name="Fan W."/>
            <person name="Wang S."/>
            <person name="Wang H."/>
            <person name="Wang A."/>
            <person name="Jiang F."/>
            <person name="Liu H."/>
            <person name="Zhao H."/>
            <person name="Xu D."/>
            <person name="Zhang Y."/>
        </authorList>
    </citation>
    <scope>NUCLEOTIDE SEQUENCE [LARGE SCALE GENOMIC DNA]</scope>
    <source>
        <strain evidence="2">cv. Punajuju</strain>
    </source>
</reference>
<proteinExistence type="predicted"/>
<gene>
    <name evidence="1" type="ORF">L2E82_49441</name>
</gene>